<reference evidence="15 16" key="1">
    <citation type="submission" date="2017-09" db="EMBL/GenBank/DDBJ databases">
        <title>Complete genome sequence of Oxytococcus suis strain ZY16052.</title>
        <authorList>
            <person name="Li F."/>
        </authorList>
    </citation>
    <scope>NUCLEOTIDE SEQUENCE [LARGE SCALE GENOMIC DNA]</scope>
    <source>
        <strain evidence="15 16">ZY16052</strain>
    </source>
</reference>
<keyword evidence="4" id="KW-1003">Cell membrane</keyword>
<evidence type="ECO:0000256" key="10">
    <source>
        <dbReference type="ARBA" id="ARBA00037387"/>
    </source>
</evidence>
<gene>
    <name evidence="15" type="ORF">CL176_02555</name>
</gene>
<keyword evidence="8 14" id="KW-1133">Transmembrane helix</keyword>
<evidence type="ECO:0000256" key="13">
    <source>
        <dbReference type="ARBA" id="ARBA00042859"/>
    </source>
</evidence>
<accession>A0A347WIT8</accession>
<evidence type="ECO:0000256" key="5">
    <source>
        <dbReference type="ARBA" id="ARBA00022597"/>
    </source>
</evidence>
<evidence type="ECO:0000256" key="8">
    <source>
        <dbReference type="ARBA" id="ARBA00022989"/>
    </source>
</evidence>
<protein>
    <recommendedName>
        <fullName evidence="12">Ascorbate-specific PTS system EIIC component</fullName>
    </recommendedName>
    <alternativeName>
        <fullName evidence="13">Ascorbate-specific permease IIC component UlaA</fullName>
    </alternativeName>
</protein>
<feature type="transmembrane region" description="Helical" evidence="14">
    <location>
        <begin position="404"/>
        <end position="420"/>
    </location>
</feature>
<keyword evidence="16" id="KW-1185">Reference proteome</keyword>
<sequence length="421" mass="44643">MEFLRVFVFDFLASAAILVGLIAFSGLILQRAPWSEVLTGTIKTIVGFLIFDIGSSAVGVSLGNFQELFAEGFGLEGVLPLAEAVTALAQEQFGTTVSLVMLVGFVMNLVIARLTPMKYIFLTGQHNLYLAALLTIMLQASGVSVGWTIAIGGIILGFCAAFFPSLAQPGMRAITGDDEIAMGHYVTTGYALSYWIGDKVGSPEESTEDLNLPGWLNIFKDYVVGVAITMIVFFYIATFAAGREFTETLSAGQNWLVFPIFQGLRFAAGLYVIITGVRMFLGEVVNAFVGISEKLIPDAKPALDCPVVFPYAPTATLVGFLSAYAGGLVTMIVMALLGTTVIIPVAVPYFFIGGTAGVFGNASGGWKGAMLGSFIVGVLIAVGPALIYPIMANIGLTGTSFPEMDFVIVGLIVYFVAKFFG</sequence>
<evidence type="ECO:0000256" key="12">
    <source>
        <dbReference type="ARBA" id="ARBA00039702"/>
    </source>
</evidence>
<dbReference type="NCBIfam" id="NF006920">
    <property type="entry name" value="PRK09410.1-2"/>
    <property type="match status" value="1"/>
</dbReference>
<dbReference type="PANTHER" id="PTHR33843">
    <property type="entry name" value="ASCORBATE-SPECIFIC PTS SYSTEM EIIC COMPONENT"/>
    <property type="match status" value="1"/>
</dbReference>
<evidence type="ECO:0000256" key="7">
    <source>
        <dbReference type="ARBA" id="ARBA00022692"/>
    </source>
</evidence>
<keyword evidence="6" id="KW-0598">Phosphotransferase system</keyword>
<keyword evidence="7 14" id="KW-0812">Transmembrane</keyword>
<evidence type="ECO:0000256" key="4">
    <source>
        <dbReference type="ARBA" id="ARBA00022475"/>
    </source>
</evidence>
<evidence type="ECO:0000313" key="15">
    <source>
        <dbReference type="EMBL" id="AXY24995.1"/>
    </source>
</evidence>
<evidence type="ECO:0000256" key="14">
    <source>
        <dbReference type="SAM" id="Phobius"/>
    </source>
</evidence>
<proteinExistence type="inferred from homology"/>
<dbReference type="InterPro" id="IPR051562">
    <property type="entry name" value="Ascorbate-PTS_EIIC"/>
</dbReference>
<evidence type="ECO:0000256" key="3">
    <source>
        <dbReference type="ARBA" id="ARBA00022448"/>
    </source>
</evidence>
<feature type="transmembrane region" description="Helical" evidence="14">
    <location>
        <begin position="119"/>
        <end position="138"/>
    </location>
</feature>
<evidence type="ECO:0000256" key="9">
    <source>
        <dbReference type="ARBA" id="ARBA00023136"/>
    </source>
</evidence>
<organism evidence="15 16">
    <name type="scientific">Suicoccus acidiformans</name>
    <dbReference type="NCBI Taxonomy" id="2036206"/>
    <lineage>
        <taxon>Bacteria</taxon>
        <taxon>Bacillati</taxon>
        <taxon>Bacillota</taxon>
        <taxon>Bacilli</taxon>
        <taxon>Lactobacillales</taxon>
        <taxon>Aerococcaceae</taxon>
        <taxon>Suicoccus</taxon>
    </lineage>
</organism>
<dbReference type="NCBIfam" id="NF009553">
    <property type="entry name" value="PRK12997.1-5"/>
    <property type="match status" value="1"/>
</dbReference>
<feature type="transmembrane region" description="Helical" evidence="14">
    <location>
        <begin position="144"/>
        <end position="163"/>
    </location>
</feature>
<feature type="transmembrane region" description="Helical" evidence="14">
    <location>
        <begin position="6"/>
        <end position="29"/>
    </location>
</feature>
<comment type="similarity">
    <text evidence="11">Belongs to the UlaA family.</text>
</comment>
<dbReference type="PANTHER" id="PTHR33843:SF4">
    <property type="entry name" value="ASCORBATE-SPECIFIC PTS SYSTEM EIIC COMPONENT"/>
    <property type="match status" value="1"/>
</dbReference>
<dbReference type="Proteomes" id="UP000263232">
    <property type="component" value="Chromosome"/>
</dbReference>
<keyword evidence="3" id="KW-0813">Transport</keyword>
<dbReference type="GO" id="GO:0009401">
    <property type="term" value="P:phosphoenolpyruvate-dependent sugar phosphotransferase system"/>
    <property type="evidence" value="ECO:0007669"/>
    <property type="project" value="UniProtKB-KW"/>
</dbReference>
<evidence type="ECO:0000256" key="11">
    <source>
        <dbReference type="ARBA" id="ARBA00038218"/>
    </source>
</evidence>
<dbReference type="InterPro" id="IPR004703">
    <property type="entry name" value="PTS_sugar-sp_permease"/>
</dbReference>
<keyword evidence="5" id="KW-0762">Sugar transport</keyword>
<evidence type="ECO:0000256" key="2">
    <source>
        <dbReference type="ARBA" id="ARBA00011738"/>
    </source>
</evidence>
<feature type="transmembrane region" description="Helical" evidence="14">
    <location>
        <begin position="302"/>
        <end position="325"/>
    </location>
</feature>
<feature type="transmembrane region" description="Helical" evidence="14">
    <location>
        <begin position="331"/>
        <end position="359"/>
    </location>
</feature>
<keyword evidence="9 14" id="KW-0472">Membrane</keyword>
<dbReference type="Pfam" id="PF03611">
    <property type="entry name" value="EIIC-GAT"/>
    <property type="match status" value="1"/>
</dbReference>
<comment type="subcellular location">
    <subcellularLocation>
        <location evidence="1">Cell membrane</location>
        <topology evidence="1">Multi-pass membrane protein</topology>
    </subcellularLocation>
</comment>
<comment type="function">
    <text evidence="10">The phosphoenolpyruvate-dependent sugar phosphotransferase system (sugar PTS), a major carbohydrate active transport system, catalyzes the phosphorylation of incoming sugar substrates concomitantly with their translocation across the cell membrane. The enzyme II UlaABC PTS system is involved in ascorbate transport.</text>
</comment>
<dbReference type="OrthoDB" id="9796178at2"/>
<evidence type="ECO:0000313" key="16">
    <source>
        <dbReference type="Proteomes" id="UP000263232"/>
    </source>
</evidence>
<feature type="transmembrane region" description="Helical" evidence="14">
    <location>
        <begin position="371"/>
        <end position="392"/>
    </location>
</feature>
<feature type="transmembrane region" description="Helical" evidence="14">
    <location>
        <begin position="260"/>
        <end position="281"/>
    </location>
</feature>
<dbReference type="EMBL" id="CP023434">
    <property type="protein sequence ID" value="AXY24995.1"/>
    <property type="molecule type" value="Genomic_DNA"/>
</dbReference>
<feature type="transmembrane region" description="Helical" evidence="14">
    <location>
        <begin position="93"/>
        <end position="112"/>
    </location>
</feature>
<dbReference type="KEGG" id="abae:CL176_02555"/>
<evidence type="ECO:0000256" key="1">
    <source>
        <dbReference type="ARBA" id="ARBA00004651"/>
    </source>
</evidence>
<dbReference type="GO" id="GO:0005886">
    <property type="term" value="C:plasma membrane"/>
    <property type="evidence" value="ECO:0007669"/>
    <property type="project" value="UniProtKB-SubCell"/>
</dbReference>
<comment type="subunit">
    <text evidence="2">Homodimer.</text>
</comment>
<dbReference type="RefSeq" id="WP_118989916.1">
    <property type="nucleotide sequence ID" value="NZ_CP023434.1"/>
</dbReference>
<dbReference type="AlphaFoldDB" id="A0A347WIT8"/>
<name>A0A347WIT8_9LACT</name>
<evidence type="ECO:0000256" key="6">
    <source>
        <dbReference type="ARBA" id="ARBA00022683"/>
    </source>
</evidence>
<feature type="transmembrane region" description="Helical" evidence="14">
    <location>
        <begin position="222"/>
        <end position="240"/>
    </location>
</feature>